<sequence length="53" mass="6106">MFRRPRREAIVVLGRRCRRNQSGREGIYSLLKAKLLHPLFLGQTSYTSCSVPS</sequence>
<name>A0A0A9DRT3_ARUDO</name>
<proteinExistence type="predicted"/>
<organism evidence="1">
    <name type="scientific">Arundo donax</name>
    <name type="common">Giant reed</name>
    <name type="synonym">Donax arundinaceus</name>
    <dbReference type="NCBI Taxonomy" id="35708"/>
    <lineage>
        <taxon>Eukaryota</taxon>
        <taxon>Viridiplantae</taxon>
        <taxon>Streptophyta</taxon>
        <taxon>Embryophyta</taxon>
        <taxon>Tracheophyta</taxon>
        <taxon>Spermatophyta</taxon>
        <taxon>Magnoliopsida</taxon>
        <taxon>Liliopsida</taxon>
        <taxon>Poales</taxon>
        <taxon>Poaceae</taxon>
        <taxon>PACMAD clade</taxon>
        <taxon>Arundinoideae</taxon>
        <taxon>Arundineae</taxon>
        <taxon>Arundo</taxon>
    </lineage>
</organism>
<accession>A0A0A9DRT3</accession>
<protein>
    <submittedName>
        <fullName evidence="1">Uncharacterized protein</fullName>
    </submittedName>
</protein>
<reference evidence="1" key="1">
    <citation type="submission" date="2014-09" db="EMBL/GenBank/DDBJ databases">
        <authorList>
            <person name="Magalhaes I.L.F."/>
            <person name="Oliveira U."/>
            <person name="Santos F.R."/>
            <person name="Vidigal T.H.D.A."/>
            <person name="Brescovit A.D."/>
            <person name="Santos A.J."/>
        </authorList>
    </citation>
    <scope>NUCLEOTIDE SEQUENCE</scope>
    <source>
        <tissue evidence="1">Shoot tissue taken approximately 20 cm above the soil surface</tissue>
    </source>
</reference>
<evidence type="ECO:0000313" key="1">
    <source>
        <dbReference type="EMBL" id="JAD88375.1"/>
    </source>
</evidence>
<dbReference type="EMBL" id="GBRH01209520">
    <property type="protein sequence ID" value="JAD88375.1"/>
    <property type="molecule type" value="Transcribed_RNA"/>
</dbReference>
<reference evidence="1" key="2">
    <citation type="journal article" date="2015" name="Data Brief">
        <title>Shoot transcriptome of the giant reed, Arundo donax.</title>
        <authorList>
            <person name="Barrero R.A."/>
            <person name="Guerrero F.D."/>
            <person name="Moolhuijzen P."/>
            <person name="Goolsby J.A."/>
            <person name="Tidwell J."/>
            <person name="Bellgard S.E."/>
            <person name="Bellgard M.I."/>
        </authorList>
    </citation>
    <scope>NUCLEOTIDE SEQUENCE</scope>
    <source>
        <tissue evidence="1">Shoot tissue taken approximately 20 cm above the soil surface</tissue>
    </source>
</reference>
<dbReference type="AlphaFoldDB" id="A0A0A9DRT3"/>